<reference evidence="1 2" key="1">
    <citation type="journal article" date="2019" name="Commun. Biol.">
        <title>The bagworm genome reveals a unique fibroin gene that provides high tensile strength.</title>
        <authorList>
            <person name="Kono N."/>
            <person name="Nakamura H."/>
            <person name="Ohtoshi R."/>
            <person name="Tomita M."/>
            <person name="Numata K."/>
            <person name="Arakawa K."/>
        </authorList>
    </citation>
    <scope>NUCLEOTIDE SEQUENCE [LARGE SCALE GENOMIC DNA]</scope>
</reference>
<sequence length="72" mass="8317">MVSRTNERKKLGRRGSEWMREYYMFGYSRIPPWGMVGSTVRGARGRDPDGHVTPPFGWSYCDLYIKIRGGSV</sequence>
<proteinExistence type="predicted"/>
<gene>
    <name evidence="1" type="ORF">EVAR_94626_1</name>
</gene>
<dbReference type="EMBL" id="BGZK01000224">
    <property type="protein sequence ID" value="GBP29786.1"/>
    <property type="molecule type" value="Genomic_DNA"/>
</dbReference>
<dbReference type="Proteomes" id="UP000299102">
    <property type="component" value="Unassembled WGS sequence"/>
</dbReference>
<evidence type="ECO:0000313" key="1">
    <source>
        <dbReference type="EMBL" id="GBP29786.1"/>
    </source>
</evidence>
<comment type="caution">
    <text evidence="1">The sequence shown here is derived from an EMBL/GenBank/DDBJ whole genome shotgun (WGS) entry which is preliminary data.</text>
</comment>
<organism evidence="1 2">
    <name type="scientific">Eumeta variegata</name>
    <name type="common">Bagworm moth</name>
    <name type="synonym">Eumeta japonica</name>
    <dbReference type="NCBI Taxonomy" id="151549"/>
    <lineage>
        <taxon>Eukaryota</taxon>
        <taxon>Metazoa</taxon>
        <taxon>Ecdysozoa</taxon>
        <taxon>Arthropoda</taxon>
        <taxon>Hexapoda</taxon>
        <taxon>Insecta</taxon>
        <taxon>Pterygota</taxon>
        <taxon>Neoptera</taxon>
        <taxon>Endopterygota</taxon>
        <taxon>Lepidoptera</taxon>
        <taxon>Glossata</taxon>
        <taxon>Ditrysia</taxon>
        <taxon>Tineoidea</taxon>
        <taxon>Psychidae</taxon>
        <taxon>Oiketicinae</taxon>
        <taxon>Eumeta</taxon>
    </lineage>
</organism>
<dbReference type="AlphaFoldDB" id="A0A4C1UUX6"/>
<protein>
    <submittedName>
        <fullName evidence="1">Uncharacterized protein</fullName>
    </submittedName>
</protein>
<evidence type="ECO:0000313" key="2">
    <source>
        <dbReference type="Proteomes" id="UP000299102"/>
    </source>
</evidence>
<accession>A0A4C1UUX6</accession>
<name>A0A4C1UUX6_EUMVA</name>
<keyword evidence="2" id="KW-1185">Reference proteome</keyword>